<feature type="non-terminal residue" evidence="3">
    <location>
        <position position="1"/>
    </location>
</feature>
<evidence type="ECO:0000313" key="3">
    <source>
        <dbReference type="EMBL" id="CAG7664697.1"/>
    </source>
</evidence>
<feature type="non-terminal residue" evidence="3">
    <location>
        <position position="79"/>
    </location>
</feature>
<dbReference type="Proteomes" id="UP000708208">
    <property type="component" value="Unassembled WGS sequence"/>
</dbReference>
<dbReference type="PANTHER" id="PTHR24223">
    <property type="entry name" value="ATP-BINDING CASSETTE SUB-FAMILY C"/>
    <property type="match status" value="1"/>
</dbReference>
<dbReference type="GO" id="GO:0016020">
    <property type="term" value="C:membrane"/>
    <property type="evidence" value="ECO:0007669"/>
    <property type="project" value="TreeGrafter"/>
</dbReference>
<dbReference type="OrthoDB" id="6500128at2759"/>
<organism evidence="3 4">
    <name type="scientific">Allacma fusca</name>
    <dbReference type="NCBI Taxonomy" id="39272"/>
    <lineage>
        <taxon>Eukaryota</taxon>
        <taxon>Metazoa</taxon>
        <taxon>Ecdysozoa</taxon>
        <taxon>Arthropoda</taxon>
        <taxon>Hexapoda</taxon>
        <taxon>Collembola</taxon>
        <taxon>Symphypleona</taxon>
        <taxon>Sminthuridae</taxon>
        <taxon>Allacma</taxon>
    </lineage>
</organism>
<comment type="caution">
    <text evidence="3">The sequence shown here is derived from an EMBL/GenBank/DDBJ whole genome shotgun (WGS) entry which is preliminary data.</text>
</comment>
<dbReference type="EMBL" id="CAJVCH010008783">
    <property type="protein sequence ID" value="CAG7664697.1"/>
    <property type="molecule type" value="Genomic_DNA"/>
</dbReference>
<name>A0A8J2NJG3_9HEXA</name>
<keyword evidence="4" id="KW-1185">Reference proteome</keyword>
<reference evidence="3" key="1">
    <citation type="submission" date="2021-06" db="EMBL/GenBank/DDBJ databases">
        <authorList>
            <person name="Hodson N. C."/>
            <person name="Mongue J. A."/>
            <person name="Jaron S. K."/>
        </authorList>
    </citation>
    <scope>NUCLEOTIDE SEQUENCE</scope>
</reference>
<keyword evidence="2" id="KW-0067">ATP-binding</keyword>
<dbReference type="GO" id="GO:0042626">
    <property type="term" value="F:ATPase-coupled transmembrane transporter activity"/>
    <property type="evidence" value="ECO:0007669"/>
    <property type="project" value="TreeGrafter"/>
</dbReference>
<evidence type="ECO:0000313" key="4">
    <source>
        <dbReference type="Proteomes" id="UP000708208"/>
    </source>
</evidence>
<protein>
    <submittedName>
        <fullName evidence="3">Uncharacterized protein</fullName>
    </submittedName>
</protein>
<dbReference type="AlphaFoldDB" id="A0A8J2NJG3"/>
<dbReference type="InterPro" id="IPR050173">
    <property type="entry name" value="ABC_transporter_C-like"/>
</dbReference>
<gene>
    <name evidence="3" type="ORF">AFUS01_LOCUS1578</name>
</gene>
<keyword evidence="1" id="KW-0547">Nucleotide-binding</keyword>
<evidence type="ECO:0000256" key="2">
    <source>
        <dbReference type="ARBA" id="ARBA00022840"/>
    </source>
</evidence>
<dbReference type="GO" id="GO:0005524">
    <property type="term" value="F:ATP binding"/>
    <property type="evidence" value="ECO:0007669"/>
    <property type="project" value="UniProtKB-KW"/>
</dbReference>
<evidence type="ECO:0000256" key="1">
    <source>
        <dbReference type="ARBA" id="ARBA00022741"/>
    </source>
</evidence>
<proteinExistence type="predicted"/>
<sequence>QSDIYLLDDPLSAVDARVSRHIFEKCVQGYLKDKLRILVTHQLQYLPRADHIVILSRGKVAAQGTYIDLIQQGIDFLSL</sequence>
<accession>A0A8J2NJG3</accession>